<evidence type="ECO:0000313" key="3">
    <source>
        <dbReference type="EMBL" id="HIS37744.1"/>
    </source>
</evidence>
<dbReference type="InterPro" id="IPR002376">
    <property type="entry name" value="Formyl_transf_N"/>
</dbReference>
<dbReference type="Pfam" id="PF02911">
    <property type="entry name" value="Formyl_trans_C"/>
    <property type="match status" value="1"/>
</dbReference>
<dbReference type="Proteomes" id="UP000823928">
    <property type="component" value="Unassembled WGS sequence"/>
</dbReference>
<evidence type="ECO:0000259" key="1">
    <source>
        <dbReference type="Pfam" id="PF00551"/>
    </source>
</evidence>
<feature type="domain" description="Formyl transferase N-terminal" evidence="1">
    <location>
        <begin position="1"/>
        <end position="177"/>
    </location>
</feature>
<dbReference type="Pfam" id="PF00551">
    <property type="entry name" value="Formyl_trans_N"/>
    <property type="match status" value="1"/>
</dbReference>
<dbReference type="InterPro" id="IPR011034">
    <property type="entry name" value="Formyl_transferase-like_C_sf"/>
</dbReference>
<dbReference type="SUPFAM" id="SSF50486">
    <property type="entry name" value="FMT C-terminal domain-like"/>
    <property type="match status" value="1"/>
</dbReference>
<dbReference type="PANTHER" id="PTHR11138">
    <property type="entry name" value="METHIONYL-TRNA FORMYLTRANSFERASE"/>
    <property type="match status" value="1"/>
</dbReference>
<dbReference type="SUPFAM" id="SSF53328">
    <property type="entry name" value="Formyltransferase"/>
    <property type="match status" value="1"/>
</dbReference>
<dbReference type="AlphaFoldDB" id="A0A9D1JPM4"/>
<sequence length="308" mass="34888">MKVVVLGKGAMLSNLIRGVILSGAEVAGVFRYERVKLSPLKMLLHDFFKSSPELTLIKKRKIKDLCFKSANSEEFKRFLIKDNIDLVLVGTWCEKLKKDVIDIPVIGTVNVHPSLLPKYRGPNPYLQTILHGEKKSGVTFHLMNEKFDSGPVLAQSEIEILDGDTGKELKNKTVFQARLICTELLGKLTDGLVIPVPQDESSASYYEDVKPEDMTLNFYKENSLELLRRIRAFHPWLPVYFQHGNIFFKINPYNVEIIDKSCSAGSIIEKGHYSLTVGTIDGKALKMSNLKLYKFPFLTGFFIDRISI</sequence>
<dbReference type="InterPro" id="IPR036477">
    <property type="entry name" value="Formyl_transf_N_sf"/>
</dbReference>
<dbReference type="GO" id="GO:0004479">
    <property type="term" value="F:methionyl-tRNA formyltransferase activity"/>
    <property type="evidence" value="ECO:0007669"/>
    <property type="project" value="TreeGrafter"/>
</dbReference>
<evidence type="ECO:0000313" key="4">
    <source>
        <dbReference type="Proteomes" id="UP000823928"/>
    </source>
</evidence>
<dbReference type="Gene3D" id="3.40.50.12230">
    <property type="match status" value="1"/>
</dbReference>
<reference evidence="3" key="2">
    <citation type="journal article" date="2021" name="PeerJ">
        <title>Extensive microbial diversity within the chicken gut microbiome revealed by metagenomics and culture.</title>
        <authorList>
            <person name="Gilroy R."/>
            <person name="Ravi A."/>
            <person name="Getino M."/>
            <person name="Pursley I."/>
            <person name="Horton D.L."/>
            <person name="Alikhan N.F."/>
            <person name="Baker D."/>
            <person name="Gharbi K."/>
            <person name="Hall N."/>
            <person name="Watson M."/>
            <person name="Adriaenssens E.M."/>
            <person name="Foster-Nyarko E."/>
            <person name="Jarju S."/>
            <person name="Secka A."/>
            <person name="Antonio M."/>
            <person name="Oren A."/>
            <person name="Chaudhuri R.R."/>
            <person name="La Ragione R."/>
            <person name="Hildebrand F."/>
            <person name="Pallen M.J."/>
        </authorList>
    </citation>
    <scope>NUCLEOTIDE SEQUENCE</scope>
    <source>
        <strain evidence="3">6276</strain>
    </source>
</reference>
<comment type="caution">
    <text evidence="3">The sequence shown here is derived from an EMBL/GenBank/DDBJ whole genome shotgun (WGS) entry which is preliminary data.</text>
</comment>
<protein>
    <recommendedName>
        <fullName evidence="5">Methionyl-tRNA formyltransferase</fullName>
    </recommendedName>
</protein>
<feature type="domain" description="Formyl transferase C-terminal" evidence="2">
    <location>
        <begin position="209"/>
        <end position="291"/>
    </location>
</feature>
<accession>A0A9D1JPM4</accession>
<dbReference type="GO" id="GO:0005829">
    <property type="term" value="C:cytosol"/>
    <property type="evidence" value="ECO:0007669"/>
    <property type="project" value="TreeGrafter"/>
</dbReference>
<evidence type="ECO:0008006" key="5">
    <source>
        <dbReference type="Google" id="ProtNLM"/>
    </source>
</evidence>
<name>A0A9D1JPM4_9BACT</name>
<evidence type="ECO:0000259" key="2">
    <source>
        <dbReference type="Pfam" id="PF02911"/>
    </source>
</evidence>
<reference evidence="3" key="1">
    <citation type="submission" date="2020-10" db="EMBL/GenBank/DDBJ databases">
        <authorList>
            <person name="Gilroy R."/>
        </authorList>
    </citation>
    <scope>NUCLEOTIDE SEQUENCE</scope>
    <source>
        <strain evidence="3">6276</strain>
    </source>
</reference>
<proteinExistence type="predicted"/>
<dbReference type="InterPro" id="IPR005793">
    <property type="entry name" value="Formyl_trans_C"/>
</dbReference>
<dbReference type="PANTHER" id="PTHR11138:SF5">
    <property type="entry name" value="METHIONYL-TRNA FORMYLTRANSFERASE, MITOCHONDRIAL"/>
    <property type="match status" value="1"/>
</dbReference>
<organism evidence="3 4">
    <name type="scientific">Candidatus Scatousia excrementigallinarum</name>
    <dbReference type="NCBI Taxonomy" id="2840935"/>
    <lineage>
        <taxon>Bacteria</taxon>
        <taxon>Candidatus Scatousia</taxon>
    </lineage>
</organism>
<gene>
    <name evidence="3" type="ORF">IAC10_14155</name>
</gene>
<dbReference type="EMBL" id="DVIU01000288">
    <property type="protein sequence ID" value="HIS37744.1"/>
    <property type="molecule type" value="Genomic_DNA"/>
</dbReference>